<evidence type="ECO:0000256" key="3">
    <source>
        <dbReference type="SAM" id="MobiDB-lite"/>
    </source>
</evidence>
<evidence type="ECO:0000256" key="2">
    <source>
        <dbReference type="RuleBase" id="RU003616"/>
    </source>
</evidence>
<dbReference type="PANTHER" id="PTHR45640:SF26">
    <property type="entry name" value="RE23625P"/>
    <property type="match status" value="1"/>
</dbReference>
<feature type="compositionally biased region" description="Basic and acidic residues" evidence="3">
    <location>
        <begin position="202"/>
        <end position="226"/>
    </location>
</feature>
<proteinExistence type="inferred from homology"/>
<dbReference type="InterPro" id="IPR002068">
    <property type="entry name" value="A-crystallin/Hsp20_dom"/>
</dbReference>
<dbReference type="SUPFAM" id="SSF49764">
    <property type="entry name" value="HSP20-like chaperones"/>
    <property type="match status" value="1"/>
</dbReference>
<evidence type="ECO:0000256" key="1">
    <source>
        <dbReference type="PROSITE-ProRule" id="PRU00285"/>
    </source>
</evidence>
<keyword evidence="5" id="KW-1185">Reference proteome</keyword>
<dbReference type="CDD" id="cd06526">
    <property type="entry name" value="metazoan_ACD"/>
    <property type="match status" value="1"/>
</dbReference>
<feature type="compositionally biased region" description="Polar residues" evidence="3">
    <location>
        <begin position="229"/>
        <end position="239"/>
    </location>
</feature>
<dbReference type="GeneID" id="102804379"/>
<feature type="region of interest" description="Disordered" evidence="3">
    <location>
        <begin position="28"/>
        <end position="81"/>
    </location>
</feature>
<dbReference type="Gene3D" id="2.60.40.790">
    <property type="match status" value="1"/>
</dbReference>
<dbReference type="InterPro" id="IPR008978">
    <property type="entry name" value="HSP20-like_chaperone"/>
</dbReference>
<organism evidence="5 6">
    <name type="scientific">Saccoglossus kowalevskii</name>
    <name type="common">Acorn worm</name>
    <dbReference type="NCBI Taxonomy" id="10224"/>
    <lineage>
        <taxon>Eukaryota</taxon>
        <taxon>Metazoa</taxon>
        <taxon>Hemichordata</taxon>
        <taxon>Enteropneusta</taxon>
        <taxon>Harrimaniidae</taxon>
        <taxon>Saccoglossus</taxon>
    </lineage>
</organism>
<evidence type="ECO:0000259" key="4">
    <source>
        <dbReference type="PROSITE" id="PS01031"/>
    </source>
</evidence>
<reference evidence="6" key="1">
    <citation type="submission" date="2025-08" db="UniProtKB">
        <authorList>
            <consortium name="RefSeq"/>
        </authorList>
    </citation>
    <scope>IDENTIFICATION</scope>
    <source>
        <tissue evidence="6">Testes</tissue>
    </source>
</reference>
<dbReference type="Proteomes" id="UP000694865">
    <property type="component" value="Unplaced"/>
</dbReference>
<dbReference type="PRINTS" id="PR00299">
    <property type="entry name" value="ACRYSTALLIN"/>
</dbReference>
<evidence type="ECO:0000313" key="6">
    <source>
        <dbReference type="RefSeq" id="XP_006820756.1"/>
    </source>
</evidence>
<dbReference type="PANTHER" id="PTHR45640">
    <property type="entry name" value="HEAT SHOCK PROTEIN HSP-12.2-RELATED"/>
    <property type="match status" value="1"/>
</dbReference>
<protein>
    <submittedName>
        <fullName evidence="6">Protein lethal(2)essential for life-like</fullName>
    </submittedName>
</protein>
<name>A0ABM0ML65_SACKO</name>
<feature type="domain" description="SHSP" evidence="4">
    <location>
        <begin position="67"/>
        <end position="177"/>
    </location>
</feature>
<dbReference type="InterPro" id="IPR001436">
    <property type="entry name" value="Alpha-crystallin/sHSP_animal"/>
</dbReference>
<dbReference type="RefSeq" id="XP_006820756.1">
    <property type="nucleotide sequence ID" value="XM_006820693.1"/>
</dbReference>
<sequence length="239" mass="26775">MSGWRFQYSHPFNLDSVFSRSGSVFNQAQRSPSYEQDYGRGLSSGEFSPDHHRQQHHGSMSSLSSGLWRSPSVTSVSSQSDSDDTHWEIMLDISRFEHSEIVVKGIENRVIVSAKHEDNENGYNFVSREFSRQYQLPSNVDPETVTSTLSHDGILTIRAPKMQRPPAKERIIPVELLKPPANLTENSLNGGCHSVDSDLGDIEERSSESDLFESEQHLEAEQKIDDSDTNMADTGNTSS</sequence>
<comment type="similarity">
    <text evidence="1 2">Belongs to the small heat shock protein (HSP20) family.</text>
</comment>
<accession>A0ABM0ML65</accession>
<dbReference type="PROSITE" id="PS01031">
    <property type="entry name" value="SHSP"/>
    <property type="match status" value="1"/>
</dbReference>
<gene>
    <name evidence="6" type="primary">LOC102804379</name>
</gene>
<evidence type="ECO:0000313" key="5">
    <source>
        <dbReference type="Proteomes" id="UP000694865"/>
    </source>
</evidence>
<feature type="compositionally biased region" description="Low complexity" evidence="3">
    <location>
        <begin position="58"/>
        <end position="80"/>
    </location>
</feature>
<dbReference type="Pfam" id="PF00011">
    <property type="entry name" value="HSP20"/>
    <property type="match status" value="1"/>
</dbReference>
<feature type="region of interest" description="Disordered" evidence="3">
    <location>
        <begin position="185"/>
        <end position="239"/>
    </location>
</feature>